<feature type="domain" description="M23ase beta-sheet core" evidence="2">
    <location>
        <begin position="241"/>
        <end position="336"/>
    </location>
</feature>
<keyword evidence="4" id="KW-1185">Reference proteome</keyword>
<dbReference type="InterPro" id="IPR050570">
    <property type="entry name" value="Cell_wall_metabolism_enzyme"/>
</dbReference>
<keyword evidence="1" id="KW-0732">Signal</keyword>
<dbReference type="InterPro" id="IPR011055">
    <property type="entry name" value="Dup_hybrid_motif"/>
</dbReference>
<sequence>MRRLGTLAALCALLVVTGCGAQSEPTQSTPPPTAPALEVTPLVGSVTFAPIPFKGSDGLTHLVYELSVTNFTSGELTIKDVAVLDAASGKQIGERDAASLQHRVYPAGSREATNVLQTGQAAVVFMHVPLADEKQVPQKLTHRVELTGTALPGGRDQLTEQIAGTAVDRRTLPVLSAPLVGERYVGADGCCDAPRHTRAMLPINGQLYLAQRYAVDFEQANVTNRLFAGDPKDPKSYQIFGKQVFAVADGTVVGTRNDLPEQTPGTYPANIGIDEADGNFVVLDIGNGFFVNYAHMQPGSVRPKVGDKVKRGDVIGLVGNSGNSVAPHLHVHVMDGPSPLAAQGLPYLYDAFTTTGQVASTGVFDTAEATGVPLALTADASRTDHTDEMVLDQNLVTFAR</sequence>
<proteinExistence type="predicted"/>
<dbReference type="SUPFAM" id="SSF51261">
    <property type="entry name" value="Duplicated hybrid motif"/>
    <property type="match status" value="1"/>
</dbReference>
<feature type="signal peptide" evidence="1">
    <location>
        <begin position="1"/>
        <end position="21"/>
    </location>
</feature>
<evidence type="ECO:0000256" key="1">
    <source>
        <dbReference type="SAM" id="SignalP"/>
    </source>
</evidence>
<feature type="chain" id="PRO_5046679105" evidence="1">
    <location>
        <begin position="22"/>
        <end position="400"/>
    </location>
</feature>
<dbReference type="InterPro" id="IPR016047">
    <property type="entry name" value="M23ase_b-sheet_dom"/>
</dbReference>
<reference evidence="3 4" key="1">
    <citation type="submission" date="2019-05" db="EMBL/GenBank/DDBJ databases">
        <title>Mycolicibacterium sphagni ENV482 genome assembly.</title>
        <authorList>
            <person name="Chen W."/>
            <person name="Faulkner N.W."/>
            <person name="Hyman M.R."/>
        </authorList>
    </citation>
    <scope>NUCLEOTIDE SEQUENCE [LARGE SCALE GENOMIC DNA]</scope>
    <source>
        <strain evidence="3 4">ENV482</strain>
    </source>
</reference>
<comment type="caution">
    <text evidence="3">The sequence shown here is derived from an EMBL/GenBank/DDBJ whole genome shotgun (WGS) entry which is preliminary data.</text>
</comment>
<dbReference type="CDD" id="cd12797">
    <property type="entry name" value="M23_peptidase"/>
    <property type="match status" value="1"/>
</dbReference>
<gene>
    <name evidence="3" type="ORF">FEG63_11680</name>
</gene>
<protein>
    <submittedName>
        <fullName evidence="3">M23 family metallopeptidase</fullName>
    </submittedName>
</protein>
<dbReference type="Pfam" id="PF01551">
    <property type="entry name" value="Peptidase_M23"/>
    <property type="match status" value="1"/>
</dbReference>
<dbReference type="Proteomes" id="UP000708347">
    <property type="component" value="Unassembled WGS sequence"/>
</dbReference>
<name>A0ABX2JRK6_9MYCO</name>
<evidence type="ECO:0000259" key="2">
    <source>
        <dbReference type="Pfam" id="PF01551"/>
    </source>
</evidence>
<accession>A0ABX2JRK6</accession>
<dbReference type="EMBL" id="VBSB01000007">
    <property type="protein sequence ID" value="NTY60206.1"/>
    <property type="molecule type" value="Genomic_DNA"/>
</dbReference>
<organism evidence="3 4">
    <name type="scientific">Mycolicibacterium sphagni</name>
    <dbReference type="NCBI Taxonomy" id="1786"/>
    <lineage>
        <taxon>Bacteria</taxon>
        <taxon>Bacillati</taxon>
        <taxon>Actinomycetota</taxon>
        <taxon>Actinomycetes</taxon>
        <taxon>Mycobacteriales</taxon>
        <taxon>Mycobacteriaceae</taxon>
        <taxon>Mycolicibacterium</taxon>
    </lineage>
</organism>
<evidence type="ECO:0000313" key="4">
    <source>
        <dbReference type="Proteomes" id="UP000708347"/>
    </source>
</evidence>
<dbReference type="PANTHER" id="PTHR21666:SF270">
    <property type="entry name" value="MUREIN HYDROLASE ACTIVATOR ENVC"/>
    <property type="match status" value="1"/>
</dbReference>
<dbReference type="PANTHER" id="PTHR21666">
    <property type="entry name" value="PEPTIDASE-RELATED"/>
    <property type="match status" value="1"/>
</dbReference>
<dbReference type="Gene3D" id="2.70.70.10">
    <property type="entry name" value="Glucose Permease (Domain IIA)"/>
    <property type="match status" value="1"/>
</dbReference>
<dbReference type="PROSITE" id="PS51257">
    <property type="entry name" value="PROKAR_LIPOPROTEIN"/>
    <property type="match status" value="1"/>
</dbReference>
<evidence type="ECO:0000313" key="3">
    <source>
        <dbReference type="EMBL" id="NTY60206.1"/>
    </source>
</evidence>